<organism evidence="2 3">
    <name type="scientific">Actinokineospora fastidiosa</name>
    <dbReference type="NCBI Taxonomy" id="1816"/>
    <lineage>
        <taxon>Bacteria</taxon>
        <taxon>Bacillati</taxon>
        <taxon>Actinomycetota</taxon>
        <taxon>Actinomycetes</taxon>
        <taxon>Pseudonocardiales</taxon>
        <taxon>Pseudonocardiaceae</taxon>
        <taxon>Actinokineospora</taxon>
    </lineage>
</organism>
<name>A0A918GT86_9PSEU</name>
<evidence type="ECO:0000259" key="1">
    <source>
        <dbReference type="Pfam" id="PF18755"/>
    </source>
</evidence>
<reference evidence="2" key="1">
    <citation type="journal article" date="2014" name="Int. J. Syst. Evol. Microbiol.">
        <title>Complete genome sequence of Corynebacterium casei LMG S-19264T (=DSM 44701T), isolated from a smear-ripened cheese.</title>
        <authorList>
            <consortium name="US DOE Joint Genome Institute (JGI-PGF)"/>
            <person name="Walter F."/>
            <person name="Albersmeier A."/>
            <person name="Kalinowski J."/>
            <person name="Ruckert C."/>
        </authorList>
    </citation>
    <scope>NUCLEOTIDE SEQUENCE</scope>
    <source>
        <strain evidence="2">JCM 3276</strain>
    </source>
</reference>
<protein>
    <recommendedName>
        <fullName evidence="1">RAMA domain-containing protein</fullName>
    </recommendedName>
</protein>
<reference evidence="2" key="2">
    <citation type="submission" date="2020-09" db="EMBL/GenBank/DDBJ databases">
        <authorList>
            <person name="Sun Q."/>
            <person name="Ohkuma M."/>
        </authorList>
    </citation>
    <scope>NUCLEOTIDE SEQUENCE</scope>
    <source>
        <strain evidence="2">JCM 3276</strain>
    </source>
</reference>
<proteinExistence type="predicted"/>
<dbReference type="RefSeq" id="WP_189214295.1">
    <property type="nucleotide sequence ID" value="NZ_BMRB01000011.1"/>
</dbReference>
<keyword evidence="3" id="KW-1185">Reference proteome</keyword>
<feature type="domain" description="RAMA" evidence="1">
    <location>
        <begin position="169"/>
        <end position="253"/>
    </location>
</feature>
<sequence>MSSHPTTTPTLRDVLPPETVLLAPAPAHTVPMRPPTGAWGLVVVAVRTTDATAPPVRFVGDAPAPDPAHTDIADLFAGTWLPAPPPADLHSGDVVLRLLAPTDDDPTRVDVEVLAAIQGKWHTVLVYQALDTRWPHEVVTSVLLRMRVLADAALSDAQWTILTGKPASGGEPNTLAALLDAGLIEQGEPVLLGAHRATVVAGGILQHGPDRFAVSTVNALATTLTGTTANGWHLWRRAHDDRLLADLRTDLATR</sequence>
<dbReference type="AlphaFoldDB" id="A0A918GT86"/>
<dbReference type="InterPro" id="IPR040843">
    <property type="entry name" value="RAMA"/>
</dbReference>
<evidence type="ECO:0000313" key="2">
    <source>
        <dbReference type="EMBL" id="GGS59743.1"/>
    </source>
</evidence>
<gene>
    <name evidence="2" type="ORF">GCM10010171_63400</name>
</gene>
<comment type="caution">
    <text evidence="2">The sequence shown here is derived from an EMBL/GenBank/DDBJ whole genome shotgun (WGS) entry which is preliminary data.</text>
</comment>
<accession>A0A918GT86</accession>
<dbReference type="Pfam" id="PF18755">
    <property type="entry name" value="RAMA"/>
    <property type="match status" value="1"/>
</dbReference>
<evidence type="ECO:0000313" key="3">
    <source>
        <dbReference type="Proteomes" id="UP000660680"/>
    </source>
</evidence>
<dbReference type="EMBL" id="BMRB01000011">
    <property type="protein sequence ID" value="GGS59743.1"/>
    <property type="molecule type" value="Genomic_DNA"/>
</dbReference>
<dbReference type="Proteomes" id="UP000660680">
    <property type="component" value="Unassembled WGS sequence"/>
</dbReference>